<evidence type="ECO:0000313" key="2">
    <source>
        <dbReference type="Proteomes" id="UP000003477"/>
    </source>
</evidence>
<reference evidence="1 2" key="1">
    <citation type="journal article" date="2011" name="Front. Microbiol.">
        <title>Two Strains of Crocosphaera watsonii with Highly Conserved Genomes are Distinguished by Strain-Specific Features.</title>
        <authorList>
            <person name="Bench S.R."/>
            <person name="Ilikchyan I.N."/>
            <person name="Tripp H.J."/>
            <person name="Zehr J.P."/>
        </authorList>
    </citation>
    <scope>NUCLEOTIDE SEQUENCE [LARGE SCALE GENOMIC DNA]</scope>
    <source>
        <strain evidence="1 2">WH 0003</strain>
    </source>
</reference>
<dbReference type="RefSeq" id="WP_007309840.1">
    <property type="nucleotide sequence ID" value="NZ_AESD01000219.1"/>
</dbReference>
<dbReference type="EMBL" id="AESD01000219">
    <property type="protein sequence ID" value="EHJ13920.1"/>
    <property type="molecule type" value="Genomic_DNA"/>
</dbReference>
<proteinExistence type="predicted"/>
<dbReference type="PATRIC" id="fig|423471.3.peg.1293"/>
<sequence length="394" mass="45518">MSQDEGKQLSPIFISLIPNLMEGEGHIIPYHKAVNKAIKKLGWQHKVIVPVNNKVDNLPTGWDEGLSNNNLEKEGNLVIKLFRINESVNLAKTIANYLKHKVINNSDDSIILLERFIHLQLFALYLALLWVPTDNLSVWLLYRLDTHKDNTRGIYKLLNFLIKKRIKSGRFKLLTDSDRLSESLSNYFETSVTVMPIPHTDISHCSIKSQDKSKIICWWPGSPREEKGWTIIKKIAHYSGDNTRNIRLVCAETSQVTAVNNGVELTLVDNYLNREKYYHWLGTTQVILLPYNYPAYEGRTSGIFTESIMAGKTPLVTENTWMASELLKHNLGELVINWEDEKQVFDMIRQVINSDIIQEKISKMQYNYQEFHSVDNYASLMKKIYSEMIVKNDV</sequence>
<name>G5J1L2_CROWT</name>
<evidence type="ECO:0000313" key="1">
    <source>
        <dbReference type="EMBL" id="EHJ13920.1"/>
    </source>
</evidence>
<dbReference type="AlphaFoldDB" id="G5J1L2"/>
<dbReference type="Gene3D" id="3.40.50.2000">
    <property type="entry name" value="Glycogen Phosphorylase B"/>
    <property type="match status" value="1"/>
</dbReference>
<dbReference type="Proteomes" id="UP000003477">
    <property type="component" value="Unassembled WGS sequence"/>
</dbReference>
<accession>G5J1L2</accession>
<protein>
    <recommendedName>
        <fullName evidence="3">Glycosyltransferase</fullName>
    </recommendedName>
</protein>
<dbReference type="SUPFAM" id="SSF53756">
    <property type="entry name" value="UDP-Glycosyltransferase/glycogen phosphorylase"/>
    <property type="match status" value="1"/>
</dbReference>
<gene>
    <name evidence="1" type="ORF">CWATWH0003_1394</name>
</gene>
<comment type="caution">
    <text evidence="1">The sequence shown here is derived from an EMBL/GenBank/DDBJ whole genome shotgun (WGS) entry which is preliminary data.</text>
</comment>
<evidence type="ECO:0008006" key="3">
    <source>
        <dbReference type="Google" id="ProtNLM"/>
    </source>
</evidence>
<dbReference type="GeneID" id="88765193"/>
<organism evidence="1 2">
    <name type="scientific">Crocosphaera watsonii WH 0003</name>
    <dbReference type="NCBI Taxonomy" id="423471"/>
    <lineage>
        <taxon>Bacteria</taxon>
        <taxon>Bacillati</taxon>
        <taxon>Cyanobacteriota</taxon>
        <taxon>Cyanophyceae</taxon>
        <taxon>Oscillatoriophycideae</taxon>
        <taxon>Chroococcales</taxon>
        <taxon>Aphanothecaceae</taxon>
        <taxon>Crocosphaera</taxon>
    </lineage>
</organism>